<comment type="cofactor">
    <cofactor evidence="1">
        <name>Mg(2+)</name>
        <dbReference type="ChEBI" id="CHEBI:18420"/>
    </cofactor>
</comment>
<gene>
    <name evidence="14" type="ORF">FPZ11_17480</name>
</gene>
<dbReference type="InterPro" id="IPR000086">
    <property type="entry name" value="NUDIX_hydrolase_dom"/>
</dbReference>
<dbReference type="InterPro" id="IPR047127">
    <property type="entry name" value="MutT-like"/>
</dbReference>
<reference evidence="14 15" key="1">
    <citation type="submission" date="2019-07" db="EMBL/GenBank/DDBJ databases">
        <title>Full genome sequence of Humibacter sp. WJ7-1.</title>
        <authorList>
            <person name="Im W.-T."/>
        </authorList>
    </citation>
    <scope>NUCLEOTIDE SEQUENCE [LARGE SCALE GENOMIC DNA]</scope>
    <source>
        <strain evidence="14 15">WJ7-1</strain>
    </source>
</reference>
<proteinExistence type="inferred from homology"/>
<dbReference type="Gene3D" id="3.90.79.10">
    <property type="entry name" value="Nucleoside Triphosphate Pyrophosphohydrolase"/>
    <property type="match status" value="1"/>
</dbReference>
<dbReference type="PROSITE" id="PS51462">
    <property type="entry name" value="NUDIX"/>
    <property type="match status" value="1"/>
</dbReference>
<protein>
    <recommendedName>
        <fullName evidence="11">8-oxo-dGTP diphosphatase</fullName>
        <ecNumber evidence="11">3.6.1.55</ecNumber>
    </recommendedName>
</protein>
<dbReference type="PROSITE" id="PS00893">
    <property type="entry name" value="NUDIX_BOX"/>
    <property type="match status" value="1"/>
</dbReference>
<evidence type="ECO:0000256" key="8">
    <source>
        <dbReference type="ARBA" id="ARBA00022842"/>
    </source>
</evidence>
<evidence type="ECO:0000313" key="15">
    <source>
        <dbReference type="Proteomes" id="UP000320216"/>
    </source>
</evidence>
<dbReference type="PANTHER" id="PTHR47707:SF1">
    <property type="entry name" value="NUDIX HYDROLASE FAMILY PROTEIN"/>
    <property type="match status" value="1"/>
</dbReference>
<keyword evidence="4" id="KW-0235">DNA replication</keyword>
<evidence type="ECO:0000256" key="10">
    <source>
        <dbReference type="ARBA" id="ARBA00035861"/>
    </source>
</evidence>
<dbReference type="PANTHER" id="PTHR47707">
    <property type="entry name" value="8-OXO-DGTP DIPHOSPHATASE"/>
    <property type="match status" value="1"/>
</dbReference>
<dbReference type="GO" id="GO:0044716">
    <property type="term" value="F:8-oxo-GDP phosphatase activity"/>
    <property type="evidence" value="ECO:0007669"/>
    <property type="project" value="TreeGrafter"/>
</dbReference>
<evidence type="ECO:0000313" key="14">
    <source>
        <dbReference type="EMBL" id="QDZ16303.1"/>
    </source>
</evidence>
<dbReference type="GO" id="GO:0044715">
    <property type="term" value="F:8-oxo-dGDP phosphatase activity"/>
    <property type="evidence" value="ECO:0007669"/>
    <property type="project" value="TreeGrafter"/>
</dbReference>
<dbReference type="RefSeq" id="WP_146322307.1">
    <property type="nucleotide sequence ID" value="NZ_CP042305.1"/>
</dbReference>
<comment type="similarity">
    <text evidence="2 12">Belongs to the Nudix hydrolase family.</text>
</comment>
<dbReference type="PRINTS" id="PR00502">
    <property type="entry name" value="NUDIXFAMILY"/>
</dbReference>
<dbReference type="InterPro" id="IPR020084">
    <property type="entry name" value="NUDIX_hydrolase_CS"/>
</dbReference>
<dbReference type="KEGG" id="huw:FPZ11_17480"/>
<dbReference type="InterPro" id="IPR020476">
    <property type="entry name" value="Nudix_hydrolase"/>
</dbReference>
<dbReference type="EMBL" id="CP042305">
    <property type="protein sequence ID" value="QDZ16303.1"/>
    <property type="molecule type" value="Genomic_DNA"/>
</dbReference>
<evidence type="ECO:0000256" key="2">
    <source>
        <dbReference type="ARBA" id="ARBA00005582"/>
    </source>
</evidence>
<dbReference type="GO" id="GO:0006260">
    <property type="term" value="P:DNA replication"/>
    <property type="evidence" value="ECO:0007669"/>
    <property type="project" value="UniProtKB-KW"/>
</dbReference>
<dbReference type="GO" id="GO:0046872">
    <property type="term" value="F:metal ion binding"/>
    <property type="evidence" value="ECO:0007669"/>
    <property type="project" value="UniProtKB-KW"/>
</dbReference>
<comment type="catalytic activity">
    <reaction evidence="10">
        <text>8-oxo-dGTP + H2O = 8-oxo-dGMP + diphosphate + H(+)</text>
        <dbReference type="Rhea" id="RHEA:31575"/>
        <dbReference type="ChEBI" id="CHEBI:15377"/>
        <dbReference type="ChEBI" id="CHEBI:15378"/>
        <dbReference type="ChEBI" id="CHEBI:33019"/>
        <dbReference type="ChEBI" id="CHEBI:63224"/>
        <dbReference type="ChEBI" id="CHEBI:77896"/>
        <dbReference type="EC" id="3.6.1.55"/>
    </reaction>
</comment>
<feature type="domain" description="Nudix hydrolase" evidence="13">
    <location>
        <begin position="3"/>
        <end position="128"/>
    </location>
</feature>
<evidence type="ECO:0000256" key="4">
    <source>
        <dbReference type="ARBA" id="ARBA00022705"/>
    </source>
</evidence>
<accession>A0A5B8M7A2</accession>
<dbReference type="SUPFAM" id="SSF55811">
    <property type="entry name" value="Nudix"/>
    <property type="match status" value="1"/>
</dbReference>
<dbReference type="OrthoDB" id="9804442at2"/>
<keyword evidence="6" id="KW-0227">DNA damage</keyword>
<evidence type="ECO:0000256" key="12">
    <source>
        <dbReference type="RuleBase" id="RU003476"/>
    </source>
</evidence>
<dbReference type="Pfam" id="PF00293">
    <property type="entry name" value="NUDIX"/>
    <property type="match status" value="1"/>
</dbReference>
<keyword evidence="7 12" id="KW-0378">Hydrolase</keyword>
<keyword evidence="9" id="KW-0234">DNA repair</keyword>
<dbReference type="CDD" id="cd03425">
    <property type="entry name" value="NUDIX_MutT_NudA_like"/>
    <property type="match status" value="1"/>
</dbReference>
<evidence type="ECO:0000256" key="7">
    <source>
        <dbReference type="ARBA" id="ARBA00022801"/>
    </source>
</evidence>
<evidence type="ECO:0000256" key="3">
    <source>
        <dbReference type="ARBA" id="ARBA00022457"/>
    </source>
</evidence>
<keyword evidence="15" id="KW-1185">Reference proteome</keyword>
<dbReference type="Proteomes" id="UP000320216">
    <property type="component" value="Chromosome"/>
</dbReference>
<name>A0A5B8M7A2_9MICO</name>
<evidence type="ECO:0000256" key="1">
    <source>
        <dbReference type="ARBA" id="ARBA00001946"/>
    </source>
</evidence>
<evidence type="ECO:0000259" key="13">
    <source>
        <dbReference type="PROSITE" id="PS51462"/>
    </source>
</evidence>
<dbReference type="AlphaFoldDB" id="A0A5B8M7A2"/>
<evidence type="ECO:0000256" key="5">
    <source>
        <dbReference type="ARBA" id="ARBA00022723"/>
    </source>
</evidence>
<sequence>MPATIHVVAAVITRGDGILACRRNADREAGGLWEFPGGKAEAGESSAEALVREICEELGVGIHVGGLLHRGTTEVNGRLVDLECRWATLVDAAPVSSTDHDGIRWFRRDELRDVDWPEPDQPTVELLIEGAQPPVG</sequence>
<dbReference type="EC" id="3.6.1.55" evidence="11"/>
<evidence type="ECO:0000256" key="11">
    <source>
        <dbReference type="ARBA" id="ARBA00038905"/>
    </source>
</evidence>
<organism evidence="14 15">
    <name type="scientific">Humibacter ginsenosidimutans</name>
    <dbReference type="NCBI Taxonomy" id="2599293"/>
    <lineage>
        <taxon>Bacteria</taxon>
        <taxon>Bacillati</taxon>
        <taxon>Actinomycetota</taxon>
        <taxon>Actinomycetes</taxon>
        <taxon>Micrococcales</taxon>
        <taxon>Microbacteriaceae</taxon>
        <taxon>Humibacter</taxon>
    </lineage>
</organism>
<dbReference type="GO" id="GO:0006281">
    <property type="term" value="P:DNA repair"/>
    <property type="evidence" value="ECO:0007669"/>
    <property type="project" value="UniProtKB-KW"/>
</dbReference>
<keyword evidence="5" id="KW-0479">Metal-binding</keyword>
<keyword evidence="3" id="KW-0515">Mutator protein</keyword>
<dbReference type="GO" id="GO:0008413">
    <property type="term" value="F:8-oxo-7,8-dihydroguanosine triphosphate pyrophosphatase activity"/>
    <property type="evidence" value="ECO:0007669"/>
    <property type="project" value="TreeGrafter"/>
</dbReference>
<dbReference type="GO" id="GO:0035539">
    <property type="term" value="F:8-oxo-7,8-dihydrodeoxyguanosine triphosphate pyrophosphatase activity"/>
    <property type="evidence" value="ECO:0007669"/>
    <property type="project" value="UniProtKB-EC"/>
</dbReference>
<keyword evidence="8" id="KW-0460">Magnesium</keyword>
<evidence type="ECO:0000256" key="9">
    <source>
        <dbReference type="ARBA" id="ARBA00023204"/>
    </source>
</evidence>
<evidence type="ECO:0000256" key="6">
    <source>
        <dbReference type="ARBA" id="ARBA00022763"/>
    </source>
</evidence>
<dbReference type="InterPro" id="IPR015797">
    <property type="entry name" value="NUDIX_hydrolase-like_dom_sf"/>
</dbReference>